<dbReference type="Proteomes" id="UP000011932">
    <property type="component" value="Chromosome"/>
</dbReference>
<reference evidence="2 3" key="1">
    <citation type="journal article" date="2013" name="ISME J.">
        <title>By their genes ye shall know them: genomic signatures of predatory bacteria.</title>
        <authorList>
            <person name="Pasternak Z."/>
            <person name="Pietrokovski S."/>
            <person name="Rotem O."/>
            <person name="Gophna U."/>
            <person name="Lurie-Weinberger M.N."/>
            <person name="Jurkevitch E."/>
        </authorList>
    </citation>
    <scope>NUCLEOTIDE SEQUENCE [LARGE SCALE GENOMIC DNA]</scope>
    <source>
        <strain evidence="2">EPB</strain>
    </source>
</reference>
<dbReference type="STRING" id="349215.A11S_2090"/>
<dbReference type="SMART" id="SM00382">
    <property type="entry name" value="AAA"/>
    <property type="match status" value="1"/>
</dbReference>
<dbReference type="EMBL" id="CP003538">
    <property type="protein sequence ID" value="AGH98889.1"/>
    <property type="molecule type" value="Genomic_DNA"/>
</dbReference>
<accession>M4W0C0</accession>
<protein>
    <recommendedName>
        <fullName evidence="1">AAA+ ATPase domain-containing protein</fullName>
    </recommendedName>
</protein>
<feature type="domain" description="AAA+ ATPase" evidence="1">
    <location>
        <begin position="56"/>
        <end position="231"/>
    </location>
</feature>
<dbReference type="KEGG" id="man:A11S_2090"/>
<name>M4W0C0_9BACT</name>
<dbReference type="Gene3D" id="3.40.50.300">
    <property type="entry name" value="P-loop containing nucleotide triphosphate hydrolases"/>
    <property type="match status" value="1"/>
</dbReference>
<dbReference type="InterPro" id="IPR038724">
    <property type="entry name" value="RepA"/>
</dbReference>
<evidence type="ECO:0000313" key="3">
    <source>
        <dbReference type="Proteomes" id="UP000011932"/>
    </source>
</evidence>
<organism evidence="2 3">
    <name type="scientific">Micavibrio aeruginosavorus EPB</name>
    <dbReference type="NCBI Taxonomy" id="349215"/>
    <lineage>
        <taxon>Bacteria</taxon>
        <taxon>Pseudomonadati</taxon>
        <taxon>Bdellovibrionota</taxon>
        <taxon>Bdellovibrionia</taxon>
        <taxon>Bdellovibrionales</taxon>
        <taxon>Pseudobdellovibrionaceae</taxon>
        <taxon>Micavibrio</taxon>
    </lineage>
</organism>
<dbReference type="InterPro" id="IPR003593">
    <property type="entry name" value="AAA+_ATPase"/>
</dbReference>
<dbReference type="CDD" id="cd01125">
    <property type="entry name" value="RepA_RSF1010_like"/>
    <property type="match status" value="1"/>
</dbReference>
<dbReference type="HOGENOM" id="CLU_046253_1_0_5"/>
<proteinExistence type="predicted"/>
<dbReference type="InterPro" id="IPR027417">
    <property type="entry name" value="P-loop_NTPase"/>
</dbReference>
<dbReference type="Pfam" id="PF13481">
    <property type="entry name" value="AAA_25"/>
    <property type="match status" value="1"/>
</dbReference>
<dbReference type="AlphaFoldDB" id="M4W0C0"/>
<gene>
    <name evidence="2" type="ORF">A11S_2090</name>
</gene>
<dbReference type="SUPFAM" id="SSF52540">
    <property type="entry name" value="P-loop containing nucleoside triphosphate hydrolases"/>
    <property type="match status" value="1"/>
</dbReference>
<sequence length="381" mass="42661">MSSLEPPPWVTEDQGFADYLNQGTAQLPKKPITLYPWPDLQAMERRKYLIKGLLEQGGMSVVYGESNSGKTFFALDIAAHMSLGWSWQDRKTRKGKVIYIAAESGLGIAERLIAFRNHHKLERYGELYLALRTILLVGENNDCDQLIEKIKETEDVELVVVDTLARAMGGGNENSSEDMGFFIRCCDKIREETGAHVMVIHHSGKDSSRGARGHSSLRAAIDTEIEVSQDSGVITAQVLKQRDGKLGDQFSFELTPIEIGEDEDGEPITSCVLSPCLIAPKEKKLSGQKRRALDILRNCIIDKGEKRQVRKEMPMVDCVTLSEYRDYLKREKISSSDKPDSENKAITRAIDQLNNAGITCSYTDYIWIVDRKDKSGQTNPG</sequence>
<evidence type="ECO:0000259" key="1">
    <source>
        <dbReference type="SMART" id="SM00382"/>
    </source>
</evidence>
<evidence type="ECO:0000313" key="2">
    <source>
        <dbReference type="EMBL" id="AGH98889.1"/>
    </source>
</evidence>